<accession>A0ABW4BIA0</accession>
<evidence type="ECO:0000313" key="2">
    <source>
        <dbReference type="Proteomes" id="UP001597199"/>
    </source>
</evidence>
<evidence type="ECO:0000313" key="1">
    <source>
        <dbReference type="EMBL" id="MFD1400214.1"/>
    </source>
</evidence>
<dbReference type="Proteomes" id="UP001597199">
    <property type="component" value="Unassembled WGS sequence"/>
</dbReference>
<reference evidence="2" key="1">
    <citation type="journal article" date="2019" name="Int. J. Syst. Evol. Microbiol.">
        <title>The Global Catalogue of Microorganisms (GCM) 10K type strain sequencing project: providing services to taxonomists for standard genome sequencing and annotation.</title>
        <authorList>
            <consortium name="The Broad Institute Genomics Platform"/>
            <consortium name="The Broad Institute Genome Sequencing Center for Infectious Disease"/>
            <person name="Wu L."/>
            <person name="Ma J."/>
        </authorList>
    </citation>
    <scope>NUCLEOTIDE SEQUENCE [LARGE SCALE GENOMIC DNA]</scope>
    <source>
        <strain evidence="2">CCM 9110</strain>
    </source>
</reference>
<proteinExistence type="predicted"/>
<gene>
    <name evidence="1" type="ORF">ACFQ41_13050</name>
</gene>
<organism evidence="1 2">
    <name type="scientific">Lacticaseibacillus suilingensis</name>
    <dbReference type="NCBI Taxonomy" id="2799577"/>
    <lineage>
        <taxon>Bacteria</taxon>
        <taxon>Bacillati</taxon>
        <taxon>Bacillota</taxon>
        <taxon>Bacilli</taxon>
        <taxon>Lactobacillales</taxon>
        <taxon>Lactobacillaceae</taxon>
        <taxon>Lacticaseibacillus</taxon>
    </lineage>
</organism>
<name>A0ABW4BIA0_9LACO</name>
<sequence length="107" mass="12136">MEKGVYVDERFLAREIGTSGKDREGNEILFVRVKKSFFSANPEAEKLMVPGVLLAIGHVVPQITRPAGSYQKLGYLAALEVHRISKAPDGDWLIEGYRDTHYRREFV</sequence>
<dbReference type="EMBL" id="JBHTOA010000059">
    <property type="protein sequence ID" value="MFD1400214.1"/>
    <property type="molecule type" value="Genomic_DNA"/>
</dbReference>
<dbReference type="RefSeq" id="WP_125582723.1">
    <property type="nucleotide sequence ID" value="NZ_BOLV01000022.1"/>
</dbReference>
<protein>
    <submittedName>
        <fullName evidence="1">Uncharacterized protein</fullName>
    </submittedName>
</protein>
<keyword evidence="2" id="KW-1185">Reference proteome</keyword>
<comment type="caution">
    <text evidence="1">The sequence shown here is derived from an EMBL/GenBank/DDBJ whole genome shotgun (WGS) entry which is preliminary data.</text>
</comment>